<keyword evidence="3" id="KW-0328">Glycosyltransferase</keyword>
<feature type="compositionally biased region" description="Polar residues" evidence="6">
    <location>
        <begin position="176"/>
        <end position="187"/>
    </location>
</feature>
<evidence type="ECO:0000256" key="1">
    <source>
        <dbReference type="ARBA" id="ARBA00004323"/>
    </source>
</evidence>
<comment type="pathway">
    <text evidence="2">Glycan metabolism.</text>
</comment>
<evidence type="ECO:0000313" key="8">
    <source>
        <dbReference type="EMBL" id="ONK66338.1"/>
    </source>
</evidence>
<feature type="compositionally biased region" description="Low complexity" evidence="6">
    <location>
        <begin position="159"/>
        <end position="175"/>
    </location>
</feature>
<proteinExistence type="predicted"/>
<dbReference type="EMBL" id="CM007386">
    <property type="protein sequence ID" value="ONK66338.1"/>
    <property type="molecule type" value="Genomic_DNA"/>
</dbReference>
<evidence type="ECO:0000256" key="5">
    <source>
        <dbReference type="ARBA" id="ARBA00023180"/>
    </source>
</evidence>
<evidence type="ECO:0000313" key="9">
    <source>
        <dbReference type="Proteomes" id="UP000243459"/>
    </source>
</evidence>
<accession>A0A5P1EK23</accession>
<evidence type="ECO:0000256" key="3">
    <source>
        <dbReference type="ARBA" id="ARBA00022676"/>
    </source>
</evidence>
<feature type="region of interest" description="Disordered" evidence="6">
    <location>
        <begin position="155"/>
        <end position="193"/>
    </location>
</feature>
<dbReference type="OMA" id="MEKPICH"/>
<dbReference type="InterPro" id="IPR049625">
    <property type="entry name" value="Glyco_transf_61_cat"/>
</dbReference>
<dbReference type="Pfam" id="PF04577">
    <property type="entry name" value="Glyco_transf_61"/>
    <property type="match status" value="1"/>
</dbReference>
<name>A0A5P1EK23_ASPOF</name>
<feature type="domain" description="Glycosyltransferase 61 catalytic" evidence="7">
    <location>
        <begin position="377"/>
        <end position="475"/>
    </location>
</feature>
<dbReference type="GO" id="GO:0016763">
    <property type="term" value="F:pentosyltransferase activity"/>
    <property type="evidence" value="ECO:0007669"/>
    <property type="project" value="UniProtKB-ARBA"/>
</dbReference>
<evidence type="ECO:0000256" key="2">
    <source>
        <dbReference type="ARBA" id="ARBA00004881"/>
    </source>
</evidence>
<evidence type="ECO:0000259" key="7">
    <source>
        <dbReference type="Pfam" id="PF04577"/>
    </source>
</evidence>
<dbReference type="PANTHER" id="PTHR20961:SF5">
    <property type="entry name" value="GLYCOSYLTRANSFERASE-RELATED"/>
    <property type="match status" value="1"/>
</dbReference>
<gene>
    <name evidence="8" type="ORF">A4U43_C06F6700</name>
</gene>
<sequence length="571" mass="64803">MRFDPKFVKSFKSFTPVENRRFGLGILAALVLSVTYLSPSAFYSFPLYDVNSHSSSMNAAPTSQMTPESMTMSNVNQSTNASDTTKRDHNGTQLLLDSKDGDQLKILPDIMVSNNSLNLTREQVASNSKLLSGNSTASDEKFTKHNDLKISKLKMEGNSSLSMSSSTSSKTTNTTQILLPSNSNSKSVTEDTKPLCDLSNRRSNVCDMYGDIRIHGKSSSIVFVKQTSQSNETYKIKPYTRKTDPSATARVTELTVRASNENETPHYCTLYQDIPAVVFSVAGYTGNFFHDFTDIWVPLFLTSYQFQGKVQFLVSNYRSWWMNKYRPIVTGLSKYEPIDLDHDDRVQCFQRVIVGLNTHADLKIDPWRSPGNYSMLDFRKFLRKAYSLPRESPLTRNKKKKPRLLVISRSRTRKFTNLKEIIKMSEKLGFEVVVGEAEQNVARFARLVNTCDVLMGVHGAGLTNSLFLPTNAVFIQIVPWGELEWIAKTFFREPAKGMGLKYLEYKIGLEESTLVELYPRDSPWLSDPLSLAGKHGWAYVSEIYLRKQNVKLDVKRFRPVLVKAYELLHEN</sequence>
<comment type="subcellular location">
    <subcellularLocation>
        <location evidence="1">Golgi apparatus membrane</location>
        <topology evidence="1">Single-pass type II membrane protein</topology>
    </subcellularLocation>
</comment>
<feature type="region of interest" description="Disordered" evidence="6">
    <location>
        <begin position="56"/>
        <end position="95"/>
    </location>
</feature>
<reference evidence="9" key="1">
    <citation type="journal article" date="2017" name="Nat. Commun.">
        <title>The asparagus genome sheds light on the origin and evolution of a young Y chromosome.</title>
        <authorList>
            <person name="Harkess A."/>
            <person name="Zhou J."/>
            <person name="Xu C."/>
            <person name="Bowers J.E."/>
            <person name="Van der Hulst R."/>
            <person name="Ayyampalayam S."/>
            <person name="Mercati F."/>
            <person name="Riccardi P."/>
            <person name="McKain M.R."/>
            <person name="Kakrana A."/>
            <person name="Tang H."/>
            <person name="Ray J."/>
            <person name="Groenendijk J."/>
            <person name="Arikit S."/>
            <person name="Mathioni S.M."/>
            <person name="Nakano M."/>
            <person name="Shan H."/>
            <person name="Telgmann-Rauber A."/>
            <person name="Kanno A."/>
            <person name="Yue Z."/>
            <person name="Chen H."/>
            <person name="Li W."/>
            <person name="Chen Y."/>
            <person name="Xu X."/>
            <person name="Zhang Y."/>
            <person name="Luo S."/>
            <person name="Chen H."/>
            <person name="Gao J."/>
            <person name="Mao Z."/>
            <person name="Pires J.C."/>
            <person name="Luo M."/>
            <person name="Kudrna D."/>
            <person name="Wing R.A."/>
            <person name="Meyers B.C."/>
            <person name="Yi K."/>
            <person name="Kong H."/>
            <person name="Lavrijsen P."/>
            <person name="Sunseri F."/>
            <person name="Falavigna A."/>
            <person name="Ye Y."/>
            <person name="Leebens-Mack J.H."/>
            <person name="Chen G."/>
        </authorList>
    </citation>
    <scope>NUCLEOTIDE SEQUENCE [LARGE SCALE GENOMIC DNA]</scope>
    <source>
        <strain evidence="9">cv. DH0086</strain>
    </source>
</reference>
<dbReference type="AlphaFoldDB" id="A0A5P1EK23"/>
<dbReference type="OrthoDB" id="529273at2759"/>
<keyword evidence="5" id="KW-0325">Glycoprotein</keyword>
<keyword evidence="9" id="KW-1185">Reference proteome</keyword>
<feature type="compositionally biased region" description="Polar residues" evidence="6">
    <location>
        <begin position="56"/>
        <end position="83"/>
    </location>
</feature>
<dbReference type="InterPro" id="IPR007657">
    <property type="entry name" value="Glycosyltransferase_61"/>
</dbReference>
<evidence type="ECO:0000256" key="4">
    <source>
        <dbReference type="ARBA" id="ARBA00022679"/>
    </source>
</evidence>
<organism evidence="8 9">
    <name type="scientific">Asparagus officinalis</name>
    <name type="common">Garden asparagus</name>
    <dbReference type="NCBI Taxonomy" id="4686"/>
    <lineage>
        <taxon>Eukaryota</taxon>
        <taxon>Viridiplantae</taxon>
        <taxon>Streptophyta</taxon>
        <taxon>Embryophyta</taxon>
        <taxon>Tracheophyta</taxon>
        <taxon>Spermatophyta</taxon>
        <taxon>Magnoliopsida</taxon>
        <taxon>Liliopsida</taxon>
        <taxon>Asparagales</taxon>
        <taxon>Asparagaceae</taxon>
        <taxon>Asparagoideae</taxon>
        <taxon>Asparagus</taxon>
    </lineage>
</organism>
<dbReference type="GO" id="GO:0000139">
    <property type="term" value="C:Golgi membrane"/>
    <property type="evidence" value="ECO:0007669"/>
    <property type="project" value="UniProtKB-SubCell"/>
</dbReference>
<protein>
    <recommendedName>
        <fullName evidence="7">Glycosyltransferase 61 catalytic domain-containing protein</fullName>
    </recommendedName>
</protein>
<evidence type="ECO:0000256" key="6">
    <source>
        <dbReference type="SAM" id="MobiDB-lite"/>
    </source>
</evidence>
<keyword evidence="4" id="KW-0808">Transferase</keyword>
<dbReference type="PANTHER" id="PTHR20961">
    <property type="entry name" value="GLYCOSYLTRANSFERASE"/>
    <property type="match status" value="1"/>
</dbReference>
<dbReference type="Gramene" id="ONK66338">
    <property type="protein sequence ID" value="ONK66338"/>
    <property type="gene ID" value="A4U43_C06F6700"/>
</dbReference>
<dbReference type="Proteomes" id="UP000243459">
    <property type="component" value="Chromosome 6"/>
</dbReference>